<gene>
    <name evidence="2" type="ORF">SAMN05216286_1296</name>
</gene>
<sequence length="98" mass="10393">MIQIYTSFTGKKTAQQIMFVLQKENSIMKTIKTAAVAVVLSALSFGVFAAQPATSASQSNTNITNIEAGSNMVPVAQSTHGTNDQAFDAHTLVAGEWN</sequence>
<keyword evidence="1" id="KW-0732">Signal</keyword>
<evidence type="ECO:0000313" key="3">
    <source>
        <dbReference type="Proteomes" id="UP000182314"/>
    </source>
</evidence>
<protein>
    <submittedName>
        <fullName evidence="2">Uncharacterized protein</fullName>
    </submittedName>
</protein>
<organism evidence="2 3">
    <name type="scientific">Kosakonia oryzae</name>
    <dbReference type="NCBI Taxonomy" id="497725"/>
    <lineage>
        <taxon>Bacteria</taxon>
        <taxon>Pseudomonadati</taxon>
        <taxon>Pseudomonadota</taxon>
        <taxon>Gammaproteobacteria</taxon>
        <taxon>Enterobacterales</taxon>
        <taxon>Enterobacteriaceae</taxon>
        <taxon>Kosakonia</taxon>
    </lineage>
</organism>
<evidence type="ECO:0000256" key="1">
    <source>
        <dbReference type="SAM" id="SignalP"/>
    </source>
</evidence>
<evidence type="ECO:0000313" key="2">
    <source>
        <dbReference type="EMBL" id="SFC01262.1"/>
    </source>
</evidence>
<dbReference type="EMBL" id="FOKO01000002">
    <property type="protein sequence ID" value="SFC01262.1"/>
    <property type="molecule type" value="Genomic_DNA"/>
</dbReference>
<feature type="signal peptide" evidence="1">
    <location>
        <begin position="1"/>
        <end position="49"/>
    </location>
</feature>
<dbReference type="AlphaFoldDB" id="A0AA94H1R4"/>
<name>A0AA94H1R4_9ENTR</name>
<comment type="caution">
    <text evidence="2">The sequence shown here is derived from an EMBL/GenBank/DDBJ whole genome shotgun (WGS) entry which is preliminary data.</text>
</comment>
<feature type="chain" id="PRO_5041657467" evidence="1">
    <location>
        <begin position="50"/>
        <end position="98"/>
    </location>
</feature>
<proteinExistence type="predicted"/>
<accession>A0AA94H1R4</accession>
<dbReference type="Proteomes" id="UP000182314">
    <property type="component" value="Unassembled WGS sequence"/>
</dbReference>
<reference evidence="2 3" key="1">
    <citation type="submission" date="2016-10" db="EMBL/GenBank/DDBJ databases">
        <authorList>
            <person name="Varghese N."/>
            <person name="Submissions S."/>
        </authorList>
    </citation>
    <scope>NUCLEOTIDE SEQUENCE [LARGE SCALE GENOMIC DNA]</scope>
    <source>
        <strain evidence="2 3">CGMCC 1.7012</strain>
    </source>
</reference>